<evidence type="ECO:0000256" key="34">
    <source>
        <dbReference type="PIRSR" id="PIRSR601548-8"/>
    </source>
</evidence>
<dbReference type="GO" id="GO:0008241">
    <property type="term" value="F:peptidyl-dipeptidase activity"/>
    <property type="evidence" value="ECO:0007669"/>
    <property type="project" value="InterPro"/>
</dbReference>
<keyword evidence="17" id="KW-0732">Signal</keyword>
<dbReference type="PROSITE" id="PS52011">
    <property type="entry name" value="PEPTIDASE_M2"/>
    <property type="match status" value="1"/>
</dbReference>
<evidence type="ECO:0000313" key="40">
    <source>
        <dbReference type="Proteomes" id="UP001318040"/>
    </source>
</evidence>
<dbReference type="PRINTS" id="PR00791">
    <property type="entry name" value="PEPDIPTASEA"/>
</dbReference>
<feature type="disulfide bond" evidence="32">
    <location>
        <begin position="501"/>
        <end position="513"/>
    </location>
</feature>
<feature type="binding site" evidence="31">
    <location>
        <position position="349"/>
    </location>
    <ligand>
        <name>Zn(2+)</name>
        <dbReference type="ChEBI" id="CHEBI:29105"/>
        <label>1</label>
        <note>catalytic</note>
    </ligand>
</feature>
<keyword evidence="15 38" id="KW-0812">Transmembrane</keyword>
<dbReference type="PANTHER" id="PTHR10514:SF24">
    <property type="entry name" value="ANGIOTENSIN-CONVERTING ENZYME 2"/>
    <property type="match status" value="1"/>
</dbReference>
<evidence type="ECO:0000256" key="1">
    <source>
        <dbReference type="ARBA" id="ARBA00000796"/>
    </source>
</evidence>
<feature type="glycosylation site" description="N-linked (GlcNAc...) asparagine; partial" evidence="28">
    <location>
        <position position="299"/>
    </location>
</feature>
<comment type="catalytic activity">
    <reaction evidence="1">
        <text>angiotensin I + H2O = angiotensin-(1-9) + L-leucine</text>
        <dbReference type="Rhea" id="RHEA:63532"/>
        <dbReference type="ChEBI" id="CHEBI:15377"/>
        <dbReference type="ChEBI" id="CHEBI:57427"/>
        <dbReference type="ChEBI" id="CHEBI:147350"/>
        <dbReference type="ChEBI" id="CHEBI:147351"/>
    </reaction>
    <physiologicalReaction direction="left-to-right" evidence="1">
        <dbReference type="Rhea" id="RHEA:63533"/>
    </physiologicalReaction>
</comment>
<sequence>MLRLSRRVLWEEICGSAPHRATRVRVSQNVKAAEWSEFYGKKSAEARQFDLSKITDRTLKQQLEILREEGSGALSPDKYAQLNAVMGNMSNIYSTSRICYPDDPSKCLRLDPELEALMASSLDYDERLWAWEGWHRQVGLLMRPLYEQYVELKNEVATLNGYMDYGDYWRGNYEVKEEFAGGPGYAYSRRQLMEEVQTLYNTVEPLYKELHAYVRRKLRNQYGSKVSLTGGLPAHLLGDMWGRFWTNLNSLATPFPDKPSVDVTPQMVAKGWQVKTMFESADHFFQSIGLQPMGASFWNHSMLVRPEDGREVVCHPTAWDMGNGRDFRIKMCGKVNMDDFLTAHHEMGHLQYDMEYAPLPWLLRDGANEGFHEAVGEIMSLSAATPAHLGKLGLLPPGFTDDEETDMNFLLKQALTIVATLPFTLSLEQWRWKVFSGDIPRNEWMKTWWQMKREMVGVVEPILHNEDYCDPAALFHVANDYSFIRYYTRTILQFQFQVALCAAAGHKGPVYKCDINGSKEAGEKLINMLKLGKSEAWTKALEQVASTTAMDSTALIDYFEPLYRWLQEDNHRHGQTVGWDPDWAPYMNEAMKVRISLKAEMGDDAYEWNEVELYLFRSVTAYAMRKYSRGLGEEVQYDVDNIVVFRETPRVSFYFLVRHPGDASTVVPLADVQAAVRASRHRYNRALLLSDASLEFLGVAASLAPPPAPPTTVWLVVFGVVMGVVVVAFAVLVTQGQLARRKRKKQQAMGEGDGESLERVSQGDLNPYSSSSSFEMAKGVAPHPAEKGLHGAKAEDDDEDDDDGKKMKKMKSSSGSSGSSGGNCNPGLARDDDDGDGDGDGASQLRTQM</sequence>
<evidence type="ECO:0000256" key="2">
    <source>
        <dbReference type="ARBA" id="ARBA00001502"/>
    </source>
</evidence>
<evidence type="ECO:0000256" key="14">
    <source>
        <dbReference type="ARBA" id="ARBA00022670"/>
    </source>
</evidence>
<evidence type="ECO:0000256" key="10">
    <source>
        <dbReference type="ARBA" id="ARBA00022475"/>
    </source>
</evidence>
<evidence type="ECO:0000256" key="16">
    <source>
        <dbReference type="ARBA" id="ARBA00022723"/>
    </source>
</evidence>
<evidence type="ECO:0000256" key="38">
    <source>
        <dbReference type="SAM" id="Phobius"/>
    </source>
</evidence>
<keyword evidence="14 36" id="KW-0645">Protease</keyword>
<feature type="binding site" evidence="34">
    <location>
        <position position="373"/>
    </location>
    <ligand>
        <name>Zn(2+)</name>
        <dbReference type="ChEBI" id="CHEBI:29105"/>
        <label>2</label>
        <note>catalytic</note>
    </ligand>
</feature>
<evidence type="ECO:0000256" key="17">
    <source>
        <dbReference type="ARBA" id="ARBA00022729"/>
    </source>
</evidence>
<evidence type="ECO:0000256" key="21">
    <source>
        <dbReference type="ARBA" id="ARBA00023049"/>
    </source>
</evidence>
<keyword evidence="11" id="KW-0963">Cytoplasm</keyword>
<comment type="caution">
    <text evidence="35">Lacks conserved residue(s) required for the propagation of feature annotation.</text>
</comment>
<evidence type="ECO:0000256" key="7">
    <source>
        <dbReference type="ARBA" id="ARBA00004496"/>
    </source>
</evidence>
<keyword evidence="23 32" id="KW-1015">Disulfide bond</keyword>
<feature type="active site" description="Proton acceptor 1" evidence="27">
    <location>
        <position position="346"/>
    </location>
</feature>
<dbReference type="SUPFAM" id="SSF55486">
    <property type="entry name" value="Metalloproteases ('zincins'), catalytic domain"/>
    <property type="match status" value="1"/>
</dbReference>
<comment type="cofactor">
    <cofactor evidence="36">
        <name>Zn(2+)</name>
        <dbReference type="ChEBI" id="CHEBI:29105"/>
    </cofactor>
    <text evidence="36">Binds 1 zinc ion per subunit.</text>
</comment>
<evidence type="ECO:0000256" key="23">
    <source>
        <dbReference type="ARBA" id="ARBA00023157"/>
    </source>
</evidence>
<evidence type="ECO:0000256" key="19">
    <source>
        <dbReference type="ARBA" id="ARBA00022833"/>
    </source>
</evidence>
<feature type="binding site" evidence="30">
    <location>
        <position position="173"/>
    </location>
    <ligand>
        <name>chloride</name>
        <dbReference type="ChEBI" id="CHEBI:17996"/>
        <label>1</label>
    </ligand>
</feature>
<keyword evidence="25" id="KW-0868">Chloride</keyword>
<feature type="active site" description="Proton donor 2" evidence="29">
    <location>
        <position position="476"/>
    </location>
</feature>
<keyword evidence="20 38" id="KW-1133">Transmembrane helix</keyword>
<dbReference type="GO" id="GO:0005929">
    <property type="term" value="C:cilium"/>
    <property type="evidence" value="ECO:0007669"/>
    <property type="project" value="UniProtKB-SubCell"/>
</dbReference>
<evidence type="ECO:0000313" key="41">
    <source>
        <dbReference type="RefSeq" id="XP_032835032.1"/>
    </source>
</evidence>
<evidence type="ECO:0000256" key="9">
    <source>
        <dbReference type="ARBA" id="ARBA00008139"/>
    </source>
</evidence>
<evidence type="ECO:0000256" key="13">
    <source>
        <dbReference type="ARBA" id="ARBA00022553"/>
    </source>
</evidence>
<feature type="region of interest" description="Disordered" evidence="37">
    <location>
        <begin position="740"/>
        <end position="849"/>
    </location>
</feature>
<feature type="compositionally biased region" description="Polar residues" evidence="37">
    <location>
        <begin position="763"/>
        <end position="774"/>
    </location>
</feature>
<evidence type="ECO:0000256" key="31">
    <source>
        <dbReference type="PIRSR" id="PIRSR601548-3"/>
    </source>
</evidence>
<evidence type="ECO:0000256" key="36">
    <source>
        <dbReference type="RuleBase" id="RU361144"/>
    </source>
</evidence>
<evidence type="ECO:0000256" key="26">
    <source>
        <dbReference type="ARBA" id="ARBA00023273"/>
    </source>
</evidence>
<dbReference type="RefSeq" id="XP_032835032.1">
    <property type="nucleotide sequence ID" value="XM_032979141.1"/>
</dbReference>
<dbReference type="PROSITE" id="PS52010">
    <property type="entry name" value="COLLECTRIN_LIKE"/>
    <property type="match status" value="1"/>
</dbReference>
<dbReference type="CDD" id="cd06461">
    <property type="entry name" value="M2_ACE"/>
    <property type="match status" value="1"/>
</dbReference>
<comment type="similarity">
    <text evidence="9 35 36">Belongs to the peptidase M2 family.</text>
</comment>
<keyword evidence="12" id="KW-0964">Secreted</keyword>
<accession>A0AAJ7UEX5</accession>
<feature type="active site" description="Proton donor 1" evidence="27">
    <location>
        <position position="476"/>
    </location>
</feature>
<evidence type="ECO:0000256" key="25">
    <source>
        <dbReference type="ARBA" id="ARBA00023214"/>
    </source>
</evidence>
<evidence type="ECO:0000256" key="22">
    <source>
        <dbReference type="ARBA" id="ARBA00023136"/>
    </source>
</evidence>
<comment type="subcellular location">
    <subcellularLocation>
        <location evidence="5">Apical cell membrane</location>
    </subcellularLocation>
    <subcellularLocation>
        <location evidence="6">Cell membrane</location>
        <topology evidence="6">Single-pass type I membrane protein</topology>
    </subcellularLocation>
    <subcellularLocation>
        <location evidence="4">Cell projection</location>
        <location evidence="4">Cilium</location>
    </subcellularLocation>
    <subcellularLocation>
        <location evidence="7">Cytoplasm</location>
    </subcellularLocation>
    <subcellularLocation>
        <location evidence="8">Secreted</location>
    </subcellularLocation>
</comment>
<dbReference type="InterPro" id="IPR001548">
    <property type="entry name" value="Peptidase_M2"/>
</dbReference>
<dbReference type="GO" id="GO:0008237">
    <property type="term" value="F:metallopeptidase activity"/>
    <property type="evidence" value="ECO:0007669"/>
    <property type="project" value="UniProtKB-KW"/>
</dbReference>
<evidence type="ECO:0000256" key="29">
    <source>
        <dbReference type="PIRSR" id="PIRSR601548-11"/>
    </source>
</evidence>
<feature type="binding site" evidence="30">
    <location>
        <position position="485"/>
    </location>
    <ligand>
        <name>chloride</name>
        <dbReference type="ChEBI" id="CHEBI:17996"/>
        <label>1</label>
    </ligand>
</feature>
<evidence type="ECO:0000256" key="15">
    <source>
        <dbReference type="ARBA" id="ARBA00022692"/>
    </source>
</evidence>
<evidence type="ECO:0000256" key="6">
    <source>
        <dbReference type="ARBA" id="ARBA00004251"/>
    </source>
</evidence>
<dbReference type="GO" id="GO:0016324">
    <property type="term" value="C:apical plasma membrane"/>
    <property type="evidence" value="ECO:0007669"/>
    <property type="project" value="UniProtKB-SubCell"/>
</dbReference>
<feature type="binding site" evidence="31">
    <location>
        <position position="345"/>
    </location>
    <ligand>
        <name>Zn(2+)</name>
        <dbReference type="ChEBI" id="CHEBI:29105"/>
        <label>1</label>
        <note>catalytic</note>
    </ligand>
</feature>
<evidence type="ECO:0000256" key="5">
    <source>
        <dbReference type="ARBA" id="ARBA00004221"/>
    </source>
</evidence>
<feature type="compositionally biased region" description="Basic and acidic residues" evidence="37">
    <location>
        <begin position="784"/>
        <end position="794"/>
    </location>
</feature>
<evidence type="ECO:0000256" key="4">
    <source>
        <dbReference type="ARBA" id="ARBA00004138"/>
    </source>
</evidence>
<evidence type="ECO:0000256" key="27">
    <source>
        <dbReference type="PIRSR" id="PIRSR601548-1"/>
    </source>
</evidence>
<evidence type="ECO:0000256" key="37">
    <source>
        <dbReference type="SAM" id="MobiDB-lite"/>
    </source>
</evidence>
<keyword evidence="10" id="KW-1003">Cell membrane</keyword>
<evidence type="ECO:0000256" key="20">
    <source>
        <dbReference type="ARBA" id="ARBA00022989"/>
    </source>
</evidence>
<feature type="binding site" evidence="34">
    <location>
        <position position="345"/>
    </location>
    <ligand>
        <name>Zn(2+)</name>
        <dbReference type="ChEBI" id="CHEBI:29105"/>
        <label>2</label>
        <note>catalytic</note>
    </ligand>
</feature>
<proteinExistence type="inferred from homology"/>
<feature type="binding site" evidence="34">
    <location>
        <position position="349"/>
    </location>
    <ligand>
        <name>Zn(2+)</name>
        <dbReference type="ChEBI" id="CHEBI:29105"/>
        <label>2</label>
        <note>catalytic</note>
    </ligand>
</feature>
<evidence type="ECO:0000256" key="30">
    <source>
        <dbReference type="PIRSR" id="PIRSR601548-2"/>
    </source>
</evidence>
<evidence type="ECO:0000256" key="24">
    <source>
        <dbReference type="ARBA" id="ARBA00023180"/>
    </source>
</evidence>
<feature type="disulfide bond" evidence="32 35">
    <location>
        <begin position="99"/>
        <end position="107"/>
    </location>
</feature>
<dbReference type="Pfam" id="PF16959">
    <property type="entry name" value="Collectrin"/>
    <property type="match status" value="1"/>
</dbReference>
<dbReference type="GO" id="GO:0004180">
    <property type="term" value="F:carboxypeptidase activity"/>
    <property type="evidence" value="ECO:0007669"/>
    <property type="project" value="UniProtKB-KW"/>
</dbReference>
<evidence type="ECO:0000256" key="11">
    <source>
        <dbReference type="ARBA" id="ARBA00022490"/>
    </source>
</evidence>
<feature type="disulfide bond" evidence="32 35">
    <location>
        <begin position="314"/>
        <end position="332"/>
    </location>
</feature>
<dbReference type="GO" id="GO:0005737">
    <property type="term" value="C:cytoplasm"/>
    <property type="evidence" value="ECO:0007669"/>
    <property type="project" value="UniProtKB-SubCell"/>
</dbReference>
<dbReference type="InterPro" id="IPR031588">
    <property type="entry name" value="Collectrin_dom"/>
</dbReference>
<evidence type="ECO:0000256" key="35">
    <source>
        <dbReference type="PROSITE-ProRule" id="PRU01355"/>
    </source>
</evidence>
<dbReference type="Pfam" id="PF01401">
    <property type="entry name" value="Peptidase_M2"/>
    <property type="match status" value="1"/>
</dbReference>
<name>A0AAJ7UEX5_PETMA</name>
<evidence type="ECO:0000256" key="8">
    <source>
        <dbReference type="ARBA" id="ARBA00004613"/>
    </source>
</evidence>
<keyword evidence="21 36" id="KW-0482">Metalloprotease</keyword>
<keyword evidence="26" id="KW-0966">Cell projection</keyword>
<feature type="transmembrane region" description="Helical" evidence="38">
    <location>
        <begin position="711"/>
        <end position="734"/>
    </location>
</feature>
<feature type="active site" description="Proton acceptor 2" evidence="29">
    <location>
        <position position="346"/>
    </location>
</feature>
<dbReference type="Gene3D" id="1.10.1370.30">
    <property type="match status" value="1"/>
</dbReference>
<keyword evidence="22 38" id="KW-0472">Membrane</keyword>
<dbReference type="GO" id="GO:0046872">
    <property type="term" value="F:metal ion binding"/>
    <property type="evidence" value="ECO:0007669"/>
    <property type="project" value="UniProtKB-KW"/>
</dbReference>
<dbReference type="GO" id="GO:0005615">
    <property type="term" value="C:extracellular space"/>
    <property type="evidence" value="ECO:0007669"/>
    <property type="project" value="TreeGrafter"/>
</dbReference>
<evidence type="ECO:0000256" key="33">
    <source>
        <dbReference type="PIRSR" id="PIRSR601548-5"/>
    </source>
</evidence>
<dbReference type="PANTHER" id="PTHR10514">
    <property type="entry name" value="ANGIOTENSIN-CONVERTING ENZYME"/>
    <property type="match status" value="1"/>
</dbReference>
<comment type="catalytic activity">
    <reaction evidence="2">
        <text>angiotensin II + H2O = angiotensin-(1-7) + L-phenylalanine</text>
        <dbReference type="Rhea" id="RHEA:26554"/>
        <dbReference type="ChEBI" id="CHEBI:15377"/>
        <dbReference type="ChEBI" id="CHEBI:58095"/>
        <dbReference type="ChEBI" id="CHEBI:58506"/>
        <dbReference type="ChEBI" id="CHEBI:58922"/>
        <dbReference type="EC" id="3.4.17.23"/>
    </reaction>
    <physiologicalReaction direction="left-to-right" evidence="2">
        <dbReference type="Rhea" id="RHEA:26555"/>
    </physiologicalReaction>
</comment>
<organism evidence="40 41">
    <name type="scientific">Petromyzon marinus</name>
    <name type="common">Sea lamprey</name>
    <dbReference type="NCBI Taxonomy" id="7757"/>
    <lineage>
        <taxon>Eukaryota</taxon>
        <taxon>Metazoa</taxon>
        <taxon>Chordata</taxon>
        <taxon>Craniata</taxon>
        <taxon>Vertebrata</taxon>
        <taxon>Cyclostomata</taxon>
        <taxon>Hyperoartia</taxon>
        <taxon>Petromyzontiformes</taxon>
        <taxon>Petromyzontidae</taxon>
        <taxon>Petromyzon</taxon>
    </lineage>
</organism>
<dbReference type="GO" id="GO:0006508">
    <property type="term" value="P:proteolysis"/>
    <property type="evidence" value="ECO:0007669"/>
    <property type="project" value="UniProtKB-KW"/>
</dbReference>
<evidence type="ECO:0000256" key="18">
    <source>
        <dbReference type="ARBA" id="ARBA00022801"/>
    </source>
</evidence>
<dbReference type="AlphaFoldDB" id="A0AAJ7UEX5"/>
<dbReference type="EC" id="3.4.-.-" evidence="36"/>
<feature type="binding site" evidence="31">
    <location>
        <position position="373"/>
    </location>
    <ligand>
        <name>Zn(2+)</name>
        <dbReference type="ChEBI" id="CHEBI:29105"/>
        <label>1</label>
        <note>catalytic</note>
    </ligand>
</feature>
<evidence type="ECO:0000256" key="12">
    <source>
        <dbReference type="ARBA" id="ARBA00022525"/>
    </source>
</evidence>
<keyword evidence="36" id="KW-0121">Carboxypeptidase</keyword>
<dbReference type="Proteomes" id="UP001318040">
    <property type="component" value="Chromosome 70"/>
</dbReference>
<evidence type="ECO:0000256" key="3">
    <source>
        <dbReference type="ARBA" id="ARBA00001923"/>
    </source>
</evidence>
<keyword evidence="19 31" id="KW-0862">Zinc</keyword>
<comment type="cofactor">
    <cofactor evidence="3">
        <name>chloride</name>
        <dbReference type="ChEBI" id="CHEBI:17996"/>
    </cofactor>
</comment>
<keyword evidence="13" id="KW-0597">Phosphoprotein</keyword>
<keyword evidence="16 31" id="KW-0479">Metal-binding</keyword>
<gene>
    <name evidence="41" type="primary">ACE2</name>
</gene>
<feature type="domain" description="Collectrin-like" evidence="39">
    <location>
        <begin position="587"/>
        <end position="779"/>
    </location>
</feature>
<dbReference type="KEGG" id="pmrn:116957162"/>
<evidence type="ECO:0000259" key="39">
    <source>
        <dbReference type="PROSITE" id="PS52010"/>
    </source>
</evidence>
<evidence type="ECO:0000256" key="28">
    <source>
        <dbReference type="PIRSR" id="PIRSR601548-10"/>
    </source>
</evidence>
<protein>
    <recommendedName>
        <fullName evidence="36">Angiotensin-converting enzyme</fullName>
        <ecNumber evidence="36">3.4.-.-</ecNumber>
    </recommendedName>
</protein>
<keyword evidence="24 28" id="KW-0325">Glycoprotein</keyword>
<keyword evidence="40" id="KW-1185">Reference proteome</keyword>
<feature type="glycosylation site" description="N-linked (GlcNAc...) asparagine" evidence="33">
    <location>
        <position position="88"/>
    </location>
</feature>
<reference evidence="41" key="1">
    <citation type="submission" date="2025-08" db="UniProtKB">
        <authorList>
            <consortium name="RefSeq"/>
        </authorList>
    </citation>
    <scope>IDENTIFICATION</scope>
    <source>
        <tissue evidence="41">Sperm</tissue>
    </source>
</reference>
<keyword evidence="18 36" id="KW-0378">Hydrolase</keyword>
<evidence type="ECO:0000256" key="32">
    <source>
        <dbReference type="PIRSR" id="PIRSR601548-4"/>
    </source>
</evidence>